<feature type="active site" description="Nucleophile" evidence="6">
    <location>
        <position position="447"/>
    </location>
</feature>
<dbReference type="InterPro" id="IPR013780">
    <property type="entry name" value="Glyco_hydro_b"/>
</dbReference>
<evidence type="ECO:0000256" key="4">
    <source>
        <dbReference type="ARBA" id="ARBA00023295"/>
    </source>
</evidence>
<dbReference type="GO" id="GO:0016052">
    <property type="term" value="P:carbohydrate catabolic process"/>
    <property type="evidence" value="ECO:0007669"/>
    <property type="project" value="InterPro"/>
</dbReference>
<dbReference type="RefSeq" id="WP_091401793.1">
    <property type="nucleotide sequence ID" value="NZ_FMYV01000001.1"/>
</dbReference>
<evidence type="ECO:0000256" key="3">
    <source>
        <dbReference type="ARBA" id="ARBA00022801"/>
    </source>
</evidence>
<dbReference type="InterPro" id="IPR002252">
    <property type="entry name" value="Glyco_hydro_36"/>
</dbReference>
<comment type="similarity">
    <text evidence="5">Belongs to the glycosyl hydrolase.</text>
</comment>
<keyword evidence="4 5" id="KW-0326">Glycosidase</keyword>
<feature type="binding site" evidence="7">
    <location>
        <begin position="335"/>
        <end position="336"/>
    </location>
    <ligand>
        <name>substrate</name>
    </ligand>
</feature>
<comment type="catalytic activity">
    <reaction evidence="1 5">
        <text>Hydrolysis of terminal, non-reducing alpha-D-galactose residues in alpha-D-galactosides, including galactose oligosaccharides, galactomannans and galactolipids.</text>
        <dbReference type="EC" id="3.2.1.22"/>
    </reaction>
</comment>
<dbReference type="Gene3D" id="2.60.40.1180">
    <property type="entry name" value="Golgi alpha-mannosidase II"/>
    <property type="match status" value="1"/>
</dbReference>
<reference evidence="10 11" key="1">
    <citation type="submission" date="2016-10" db="EMBL/GenBank/DDBJ databases">
        <authorList>
            <person name="de Groot N.N."/>
        </authorList>
    </citation>
    <scope>NUCLEOTIDE SEQUENCE [LARGE SCALE GENOMIC DNA]</scope>
    <source>
        <strain evidence="10 11">WG14</strain>
    </source>
</reference>
<evidence type="ECO:0000256" key="5">
    <source>
        <dbReference type="PIRNR" id="PIRNR005536"/>
    </source>
</evidence>
<dbReference type="PANTHER" id="PTHR43053:SF3">
    <property type="entry name" value="ALPHA-GALACTOSIDASE C-RELATED"/>
    <property type="match status" value="1"/>
</dbReference>
<dbReference type="GO" id="GO:0004557">
    <property type="term" value="F:alpha-galactosidase activity"/>
    <property type="evidence" value="ECO:0007669"/>
    <property type="project" value="UniProtKB-UniRule"/>
</dbReference>
<dbReference type="InterPro" id="IPR017853">
    <property type="entry name" value="GH"/>
</dbReference>
<keyword evidence="11" id="KW-1185">Reference proteome</keyword>
<feature type="active site" description="Proton donor" evidence="6">
    <location>
        <position position="517"/>
    </location>
</feature>
<evidence type="ECO:0000259" key="8">
    <source>
        <dbReference type="Pfam" id="PF16874"/>
    </source>
</evidence>
<dbReference type="EMBL" id="FMYV01000001">
    <property type="protein sequence ID" value="SDB97040.1"/>
    <property type="molecule type" value="Genomic_DNA"/>
</dbReference>
<dbReference type="PROSITE" id="PS00512">
    <property type="entry name" value="ALPHA_GALACTOSIDASE"/>
    <property type="match status" value="1"/>
</dbReference>
<keyword evidence="3 5" id="KW-0378">Hydrolase</keyword>
<feature type="domain" description="Glycosyl hydrolase family 36 N-terminal" evidence="9">
    <location>
        <begin position="29"/>
        <end position="253"/>
    </location>
</feature>
<dbReference type="FunFam" id="3.20.20.70:FF:000118">
    <property type="entry name" value="Alpha-galactosidase"/>
    <property type="match status" value="1"/>
</dbReference>
<dbReference type="Proteomes" id="UP000199322">
    <property type="component" value="Unassembled WGS sequence"/>
</dbReference>
<dbReference type="InterPro" id="IPR013785">
    <property type="entry name" value="Aldolase_TIM"/>
</dbReference>
<protein>
    <recommendedName>
        <fullName evidence="2 5">Alpha-galactosidase</fullName>
        <ecNumber evidence="2 5">3.2.1.22</ecNumber>
    </recommendedName>
</protein>
<dbReference type="Pfam" id="PF02065">
    <property type="entry name" value="Melibiase"/>
    <property type="match status" value="1"/>
</dbReference>
<dbReference type="InterPro" id="IPR031705">
    <property type="entry name" value="Glyco_hydro_36_C"/>
</dbReference>
<dbReference type="InterPro" id="IPR050985">
    <property type="entry name" value="Alpha-glycosidase_related"/>
</dbReference>
<evidence type="ECO:0000256" key="2">
    <source>
        <dbReference type="ARBA" id="ARBA00012755"/>
    </source>
</evidence>
<evidence type="ECO:0000313" key="10">
    <source>
        <dbReference type="EMBL" id="SDB97040.1"/>
    </source>
</evidence>
<dbReference type="STRING" id="28234.SAMN04488588_0089"/>
<dbReference type="SUPFAM" id="SSF51445">
    <property type="entry name" value="(Trans)glycosidases"/>
    <property type="match status" value="1"/>
</dbReference>
<feature type="binding site" evidence="7">
    <location>
        <begin position="445"/>
        <end position="449"/>
    </location>
    <ligand>
        <name>substrate</name>
    </ligand>
</feature>
<name>A0A1G6HS55_9BACT</name>
<dbReference type="CDD" id="cd14791">
    <property type="entry name" value="GH36"/>
    <property type="match status" value="1"/>
</dbReference>
<feature type="domain" description="Glycosyl hydrolase family 36 C-terminal" evidence="8">
    <location>
        <begin position="619"/>
        <end position="678"/>
    </location>
</feature>
<dbReference type="AlphaFoldDB" id="A0A1G6HS55"/>
<feature type="binding site" evidence="7">
    <location>
        <position position="169"/>
    </location>
    <ligand>
        <name>substrate</name>
    </ligand>
</feature>
<dbReference type="InterPro" id="IPR000111">
    <property type="entry name" value="Glyco_hydro_27/36_CS"/>
</dbReference>
<dbReference type="InterPro" id="IPR031704">
    <property type="entry name" value="Glyco_hydro_36_N"/>
</dbReference>
<evidence type="ECO:0000259" key="9">
    <source>
        <dbReference type="Pfam" id="PF16875"/>
    </source>
</evidence>
<dbReference type="Gene3D" id="2.70.98.60">
    <property type="entry name" value="alpha-galactosidase from lactobacil brevis"/>
    <property type="match status" value="1"/>
</dbReference>
<evidence type="ECO:0000256" key="7">
    <source>
        <dbReference type="PIRSR" id="PIRSR005536-2"/>
    </source>
</evidence>
<dbReference type="PRINTS" id="PR00743">
    <property type="entry name" value="GLHYDRLASE36"/>
</dbReference>
<dbReference type="PANTHER" id="PTHR43053">
    <property type="entry name" value="GLYCOSIDASE FAMILY 31"/>
    <property type="match status" value="1"/>
</dbReference>
<evidence type="ECO:0000256" key="1">
    <source>
        <dbReference type="ARBA" id="ARBA00001255"/>
    </source>
</evidence>
<evidence type="ECO:0000313" key="11">
    <source>
        <dbReference type="Proteomes" id="UP000199322"/>
    </source>
</evidence>
<evidence type="ECO:0000256" key="6">
    <source>
        <dbReference type="PIRSR" id="PIRSR005536-1"/>
    </source>
</evidence>
<gene>
    <name evidence="10" type="ORF">SAMN04488588_0089</name>
</gene>
<dbReference type="Gene3D" id="3.20.20.70">
    <property type="entry name" value="Aldolase class I"/>
    <property type="match status" value="1"/>
</dbReference>
<proteinExistence type="inferred from homology"/>
<dbReference type="Pfam" id="PF16874">
    <property type="entry name" value="Glyco_hydro_36C"/>
    <property type="match status" value="1"/>
</dbReference>
<dbReference type="InterPro" id="IPR038417">
    <property type="entry name" value="Alpga-gal_N_sf"/>
</dbReference>
<dbReference type="EC" id="3.2.1.22" evidence="2 5"/>
<feature type="binding site" evidence="7">
    <location>
        <position position="495"/>
    </location>
    <ligand>
        <name>substrate</name>
    </ligand>
</feature>
<organism evidence="10 11">
    <name type="scientific">Geotoga petraea</name>
    <dbReference type="NCBI Taxonomy" id="28234"/>
    <lineage>
        <taxon>Bacteria</taxon>
        <taxon>Thermotogati</taxon>
        <taxon>Thermotogota</taxon>
        <taxon>Thermotogae</taxon>
        <taxon>Petrotogales</taxon>
        <taxon>Petrotogaceae</taxon>
        <taxon>Geotoga</taxon>
    </lineage>
</organism>
<dbReference type="PIRSF" id="PIRSF005536">
    <property type="entry name" value="Agal"/>
    <property type="match status" value="1"/>
</dbReference>
<feature type="binding site" evidence="7">
    <location>
        <position position="412"/>
    </location>
    <ligand>
        <name>substrate</name>
    </ligand>
</feature>
<accession>A0A1G6HS55</accession>
<dbReference type="Pfam" id="PF16875">
    <property type="entry name" value="Glyco_hydro_36N"/>
    <property type="match status" value="1"/>
</dbReference>
<feature type="binding site" evidence="7">
    <location>
        <position position="517"/>
    </location>
    <ligand>
        <name>substrate</name>
    </ligand>
</feature>
<sequence>MPIKFIKNRNLWILETDNMAYCFAKNNDGHLKNTYFGAKLIFENDYPGTENYIERDYWLWDEEISVRGEANFVEHNLKISFEDGTRDLVLSYIKHKITENKLFLILKDHFYDLEVIVTYKIIEEYDLIERKHTIINNSTKTVKIEDAKSGTIYIPNKDNAKLNYLTGMWIHEFQKRKELINEGRKVLESRLGKTSSFLNPFFAVDYNASQTAGEVYFGLIKWSGNWKVEIQKQLYERIAISMGINDWDFNMILNPKESFETPEIVFGFSDHGFDKMTNNLHKYARNYVLPTKKSRTVKKVLYNSWEATLFDVNEKNQKELANIAAEIGVELFVIDDGWFGERNSDKRGLGDWFVNKNKFPNGLKPLIDHVNNLGMDFGIWVEPEMVNPNSKLYSEHPNWVINFPNRPRTEKRNQLMLNLANKAVKEYIIDFMDDLLNNNNIKYVKWDMNRYVFESGWPEKNGDKQKEIWYYYTKNFYEIINYLRNKHENVIFENCSSGGGRVDLGIMKYFDEIWTSDNTSPYDRQFIQEGFAMVYPVSTMRSWVTDWEGKNTYPLDFRFKVAMSGTLGIGANLMEYNKEELKVSKNNVEFYKKIRETVQFGDYYLLNSVYENNYQAIQYTKNKNIVVFIYINPKALNNFKTYHIKLRDLEDTAKYTINETGEVYSGKALMRSGLNIYSEIKIDAAIRKKDIFKAEIITIRKDEF</sequence>